<dbReference type="InterPro" id="IPR036987">
    <property type="entry name" value="SRA-YDG_sf"/>
</dbReference>
<gene>
    <name evidence="4" type="ORF">Q9L58_006287</name>
</gene>
<comment type="caution">
    <text evidence="4">The sequence shown here is derived from an EMBL/GenBank/DDBJ whole genome shotgun (WGS) entry which is preliminary data.</text>
</comment>
<dbReference type="PANTHER" id="PTHR14140:SF27">
    <property type="entry name" value="OS04G0289800 PROTEIN"/>
    <property type="match status" value="1"/>
</dbReference>
<evidence type="ECO:0000313" key="5">
    <source>
        <dbReference type="Proteomes" id="UP001447188"/>
    </source>
</evidence>
<evidence type="ECO:0000259" key="3">
    <source>
        <dbReference type="PROSITE" id="PS51015"/>
    </source>
</evidence>
<proteinExistence type="predicted"/>
<dbReference type="InterPro" id="IPR045134">
    <property type="entry name" value="UHRF1/2-like"/>
</dbReference>
<keyword evidence="1 2" id="KW-0539">Nucleus</keyword>
<accession>A0ABR3GFU0</accession>
<protein>
    <recommendedName>
        <fullName evidence="3">YDG domain-containing protein</fullName>
    </recommendedName>
</protein>
<evidence type="ECO:0000256" key="2">
    <source>
        <dbReference type="PROSITE-ProRule" id="PRU00358"/>
    </source>
</evidence>
<dbReference type="InterPro" id="IPR017923">
    <property type="entry name" value="TFIIS_N"/>
</dbReference>
<comment type="subcellular location">
    <subcellularLocation>
        <location evidence="2">Nucleus</location>
    </subcellularLocation>
</comment>
<dbReference type="PANTHER" id="PTHR14140">
    <property type="entry name" value="E3 UBIQUITIN-PROTEIN LIGASE UHRF-RELATED"/>
    <property type="match status" value="1"/>
</dbReference>
<dbReference type="Pfam" id="PF08711">
    <property type="entry name" value="Med26"/>
    <property type="match status" value="1"/>
</dbReference>
<evidence type="ECO:0000256" key="1">
    <source>
        <dbReference type="ARBA" id="ARBA00023242"/>
    </source>
</evidence>
<keyword evidence="5" id="KW-1185">Reference proteome</keyword>
<dbReference type="SUPFAM" id="SSF88697">
    <property type="entry name" value="PUA domain-like"/>
    <property type="match status" value="1"/>
</dbReference>
<dbReference type="InterPro" id="IPR003105">
    <property type="entry name" value="SRA_YDG"/>
</dbReference>
<dbReference type="Gene3D" id="2.30.280.10">
    <property type="entry name" value="SRA-YDG"/>
    <property type="match status" value="1"/>
</dbReference>
<dbReference type="PROSITE" id="PS51015">
    <property type="entry name" value="YDG"/>
    <property type="match status" value="1"/>
</dbReference>
<dbReference type="InterPro" id="IPR015947">
    <property type="entry name" value="PUA-like_sf"/>
</dbReference>
<dbReference type="Proteomes" id="UP001447188">
    <property type="component" value="Unassembled WGS sequence"/>
</dbReference>
<organism evidence="4 5">
    <name type="scientific">Discina gigas</name>
    <dbReference type="NCBI Taxonomy" id="1032678"/>
    <lineage>
        <taxon>Eukaryota</taxon>
        <taxon>Fungi</taxon>
        <taxon>Dikarya</taxon>
        <taxon>Ascomycota</taxon>
        <taxon>Pezizomycotina</taxon>
        <taxon>Pezizomycetes</taxon>
        <taxon>Pezizales</taxon>
        <taxon>Discinaceae</taxon>
        <taxon>Discina</taxon>
    </lineage>
</organism>
<dbReference type="SMART" id="SM00466">
    <property type="entry name" value="SRA"/>
    <property type="match status" value="1"/>
</dbReference>
<feature type="domain" description="YDG" evidence="3">
    <location>
        <begin position="174"/>
        <end position="314"/>
    </location>
</feature>
<name>A0ABR3GFU0_9PEZI</name>
<sequence length="341" mass="38112">MSESPPTRLSDQPAELLADRWYIRLLWIRHQITSIEKKVKAQGELSLNSEDFSILRRVLEMAAYHCFDEAGVHYKTSKVGKAVSHLRKPDLFDKEISDISTKLYERWQAGDFVPGPVFANNDEFSSAEESEDDGVKTAVGKSYLMKGIKITEARNGGRTYALDPNYPKRDAAVVGENGLEVGAWWPFQICALRDGAHGSRMGGIHGRGDGAYSVVISGAYDDSDTDFGDTVYYSGSRGAPEPGIKKEAVLTNASKSLMMSKTRGRPVRLLRASKGNSAFAPKVGIRYDGLYRVMDYSQQETNDGIAYWRFTLVRLPGQVPIDLSKPSVEERREYARMMNRF</sequence>
<dbReference type="Pfam" id="PF02182">
    <property type="entry name" value="SAD_SRA"/>
    <property type="match status" value="1"/>
</dbReference>
<reference evidence="4 5" key="1">
    <citation type="submission" date="2024-02" db="EMBL/GenBank/DDBJ databases">
        <title>Discinaceae phylogenomics.</title>
        <authorList>
            <person name="Dirks A.C."/>
            <person name="James T.Y."/>
        </authorList>
    </citation>
    <scope>NUCLEOTIDE SEQUENCE [LARGE SCALE GENOMIC DNA]</scope>
    <source>
        <strain evidence="4 5">ACD0624</strain>
    </source>
</reference>
<evidence type="ECO:0000313" key="4">
    <source>
        <dbReference type="EMBL" id="KAL0634770.1"/>
    </source>
</evidence>
<dbReference type="EMBL" id="JBBBZM010000085">
    <property type="protein sequence ID" value="KAL0634770.1"/>
    <property type="molecule type" value="Genomic_DNA"/>
</dbReference>